<accession>A0A397S871</accession>
<reference evidence="1 2" key="1">
    <citation type="submission" date="2018-06" db="EMBL/GenBank/DDBJ databases">
        <title>Comparative genomics reveals the genomic features of Rhizophagus irregularis, R. cerebriforme, R. diaphanum and Gigaspora rosea, and their symbiotic lifestyle signature.</title>
        <authorList>
            <person name="Morin E."/>
            <person name="San Clemente H."/>
            <person name="Chen E.C.H."/>
            <person name="De La Providencia I."/>
            <person name="Hainaut M."/>
            <person name="Kuo A."/>
            <person name="Kohler A."/>
            <person name="Murat C."/>
            <person name="Tang N."/>
            <person name="Roy S."/>
            <person name="Loubradou J."/>
            <person name="Henrissat B."/>
            <person name="Grigoriev I.V."/>
            <person name="Corradi N."/>
            <person name="Roux C."/>
            <person name="Martin F.M."/>
        </authorList>
    </citation>
    <scope>NUCLEOTIDE SEQUENCE [LARGE SCALE GENOMIC DNA]</scope>
    <source>
        <strain evidence="1 2">DAOM 227022</strain>
    </source>
</reference>
<protein>
    <submittedName>
        <fullName evidence="1">Uncharacterized protein</fullName>
    </submittedName>
</protein>
<comment type="caution">
    <text evidence="1">The sequence shown here is derived from an EMBL/GenBank/DDBJ whole genome shotgun (WGS) entry which is preliminary data.</text>
</comment>
<sequence length="76" mass="8723">FNHCLNLVLEIEKRSLSFRSDTEKWEPVLRALWSRMEGKTVICAFGSILKLETVLRALRSGLGRENDSALEKETET</sequence>
<dbReference type="AlphaFoldDB" id="A0A397S871"/>
<gene>
    <name evidence="1" type="ORF">C1645_842034</name>
</gene>
<keyword evidence="2" id="KW-1185">Reference proteome</keyword>
<name>A0A397S871_9GLOM</name>
<organism evidence="1 2">
    <name type="scientific">Glomus cerebriforme</name>
    <dbReference type="NCBI Taxonomy" id="658196"/>
    <lineage>
        <taxon>Eukaryota</taxon>
        <taxon>Fungi</taxon>
        <taxon>Fungi incertae sedis</taxon>
        <taxon>Mucoromycota</taxon>
        <taxon>Glomeromycotina</taxon>
        <taxon>Glomeromycetes</taxon>
        <taxon>Glomerales</taxon>
        <taxon>Glomeraceae</taxon>
        <taxon>Glomus</taxon>
    </lineage>
</organism>
<feature type="non-terminal residue" evidence="1">
    <location>
        <position position="1"/>
    </location>
</feature>
<evidence type="ECO:0000313" key="2">
    <source>
        <dbReference type="Proteomes" id="UP000265703"/>
    </source>
</evidence>
<evidence type="ECO:0000313" key="1">
    <source>
        <dbReference type="EMBL" id="RIA78931.1"/>
    </source>
</evidence>
<dbReference type="Proteomes" id="UP000265703">
    <property type="component" value="Unassembled WGS sequence"/>
</dbReference>
<proteinExistence type="predicted"/>
<dbReference type="EMBL" id="QKYT01001804">
    <property type="protein sequence ID" value="RIA78931.1"/>
    <property type="molecule type" value="Genomic_DNA"/>
</dbReference>